<evidence type="ECO:0000313" key="1">
    <source>
        <dbReference type="EMBL" id="MDN3706566.1"/>
    </source>
</evidence>
<comment type="caution">
    <text evidence="1">The sequence shown here is derived from an EMBL/GenBank/DDBJ whole genome shotgun (WGS) entry which is preliminary data.</text>
</comment>
<dbReference type="EMBL" id="JAUFQU010000001">
    <property type="protein sequence ID" value="MDN3706566.1"/>
    <property type="molecule type" value="Genomic_DNA"/>
</dbReference>
<organism evidence="1 2">
    <name type="scientific">Paenimyroides ceti</name>
    <dbReference type="NCBI Taxonomy" id="395087"/>
    <lineage>
        <taxon>Bacteria</taxon>
        <taxon>Pseudomonadati</taxon>
        <taxon>Bacteroidota</taxon>
        <taxon>Flavobacteriia</taxon>
        <taxon>Flavobacteriales</taxon>
        <taxon>Flavobacteriaceae</taxon>
        <taxon>Paenimyroides</taxon>
    </lineage>
</organism>
<sequence>MKSPKIMDKVLMLLYPLFVSFVVKIYKELSEGKCSTQYCKKVTIEVTNLVSRYFKILLYILLFNKIIGHHNYVF</sequence>
<accession>A0ABT8CS14</accession>
<evidence type="ECO:0000313" key="2">
    <source>
        <dbReference type="Proteomes" id="UP001242368"/>
    </source>
</evidence>
<reference evidence="2" key="1">
    <citation type="journal article" date="2019" name="Int. J. Syst. Evol. Microbiol.">
        <title>The Global Catalogue of Microorganisms (GCM) 10K type strain sequencing project: providing services to taxonomists for standard genome sequencing and annotation.</title>
        <authorList>
            <consortium name="The Broad Institute Genomics Platform"/>
            <consortium name="The Broad Institute Genome Sequencing Center for Infectious Disease"/>
            <person name="Wu L."/>
            <person name="Ma J."/>
        </authorList>
    </citation>
    <scope>NUCLEOTIDE SEQUENCE [LARGE SCALE GENOMIC DNA]</scope>
    <source>
        <strain evidence="2">CECT 7184</strain>
    </source>
</reference>
<proteinExistence type="predicted"/>
<gene>
    <name evidence="1" type="ORF">QW060_05415</name>
</gene>
<dbReference type="RefSeq" id="WP_290362634.1">
    <property type="nucleotide sequence ID" value="NZ_JAUFQU010000001.1"/>
</dbReference>
<keyword evidence="2" id="KW-1185">Reference proteome</keyword>
<name>A0ABT8CS14_9FLAO</name>
<protein>
    <submittedName>
        <fullName evidence="1">Uncharacterized protein</fullName>
    </submittedName>
</protein>
<dbReference type="Proteomes" id="UP001242368">
    <property type="component" value="Unassembled WGS sequence"/>
</dbReference>